<accession>A0A9D1LRM4</accession>
<dbReference type="InterPro" id="IPR017850">
    <property type="entry name" value="Alkaline_phosphatase_core_sf"/>
</dbReference>
<comment type="similarity">
    <text evidence="2">Belongs to the sulfatase family.</text>
</comment>
<evidence type="ECO:0000256" key="6">
    <source>
        <dbReference type="ARBA" id="ARBA00022837"/>
    </source>
</evidence>
<name>A0A9D1LRM4_9FIRM</name>
<evidence type="ECO:0000313" key="9">
    <source>
        <dbReference type="Proteomes" id="UP000824123"/>
    </source>
</evidence>
<reference evidence="8" key="2">
    <citation type="journal article" date="2021" name="PeerJ">
        <title>Extensive microbial diversity within the chicken gut microbiome revealed by metagenomics and culture.</title>
        <authorList>
            <person name="Gilroy R."/>
            <person name="Ravi A."/>
            <person name="Getino M."/>
            <person name="Pursley I."/>
            <person name="Horton D.L."/>
            <person name="Alikhan N.F."/>
            <person name="Baker D."/>
            <person name="Gharbi K."/>
            <person name="Hall N."/>
            <person name="Watson M."/>
            <person name="Adriaenssens E.M."/>
            <person name="Foster-Nyarko E."/>
            <person name="Jarju S."/>
            <person name="Secka A."/>
            <person name="Antonio M."/>
            <person name="Oren A."/>
            <person name="Chaudhuri R.R."/>
            <person name="La Ragione R."/>
            <person name="Hildebrand F."/>
            <person name="Pallen M.J."/>
        </authorList>
    </citation>
    <scope>NUCLEOTIDE SEQUENCE</scope>
    <source>
        <strain evidence="8">ChiSxjej2B14-8506</strain>
    </source>
</reference>
<dbReference type="AlphaFoldDB" id="A0A9D1LRM4"/>
<keyword evidence="6" id="KW-0106">Calcium</keyword>
<evidence type="ECO:0000256" key="3">
    <source>
        <dbReference type="ARBA" id="ARBA00022723"/>
    </source>
</evidence>
<evidence type="ECO:0000256" key="1">
    <source>
        <dbReference type="ARBA" id="ARBA00001913"/>
    </source>
</evidence>
<feature type="domain" description="Sulfatase N-terminal" evidence="7">
    <location>
        <begin position="7"/>
        <end position="360"/>
    </location>
</feature>
<comment type="caution">
    <text evidence="8">The sequence shown here is derived from an EMBL/GenBank/DDBJ whole genome shotgun (WGS) entry which is preliminary data.</text>
</comment>
<dbReference type="InterPro" id="IPR050738">
    <property type="entry name" value="Sulfatase"/>
</dbReference>
<protein>
    <submittedName>
        <fullName evidence="8">Sulfatase-like hydrolase/transferase</fullName>
    </submittedName>
</protein>
<keyword evidence="5 8" id="KW-0378">Hydrolase</keyword>
<dbReference type="GO" id="GO:0004065">
    <property type="term" value="F:arylsulfatase activity"/>
    <property type="evidence" value="ECO:0007669"/>
    <property type="project" value="TreeGrafter"/>
</dbReference>
<evidence type="ECO:0000259" key="7">
    <source>
        <dbReference type="Pfam" id="PF00884"/>
    </source>
</evidence>
<gene>
    <name evidence="8" type="ORF">IAC59_06055</name>
</gene>
<sequence>MRSSNRPNVLLILTDDQRFDTIHALGNPDIITPNMDWLAARGAAFTQAHIPGGSSGAVCMPSRAMIHSGRRLYDLCGEGGTIPPEHTTLGEALRRPDANGQSYYCFGTGKWHNGPPAFTRSFDAGDNIFFGGMWDHWNVPTCRYDPTGEYDNEINFVGNFWQSNAITRVHCDKFNPGVHSSELLTQTTLDALDDLPADKPFFIYTAYLAPHDPRTMPRRFEQMYDPARIALPPNFRAEHFDYGVHSIRDEVLAAYPRNESEVRRHIAQYYAMITHLDDQIGRIIDALRTKGLLDDTIIILAGDNGLACGEHGLMGKQSLYEHSARVPLLISGPGIPSGLRIDNYVYLMDIYPTLCELLGIELPPSVQGVSFAPMLRDPTYVTRPELYMMYCELIRAVQDDRFKLIEYRNGPCGPRRQLFDLKSDPWETRDLYGQYGYRQVVQRLLALRERQRAIWEHDGQQSRMFWQGAAAD</sequence>
<dbReference type="Gene3D" id="3.40.720.10">
    <property type="entry name" value="Alkaline Phosphatase, subunit A"/>
    <property type="match status" value="1"/>
</dbReference>
<dbReference type="PANTHER" id="PTHR42693">
    <property type="entry name" value="ARYLSULFATASE FAMILY MEMBER"/>
    <property type="match status" value="1"/>
</dbReference>
<dbReference type="PANTHER" id="PTHR42693:SF42">
    <property type="entry name" value="ARYLSULFATASE G"/>
    <property type="match status" value="1"/>
</dbReference>
<reference evidence="8" key="1">
    <citation type="submission" date="2020-10" db="EMBL/GenBank/DDBJ databases">
        <authorList>
            <person name="Gilroy R."/>
        </authorList>
    </citation>
    <scope>NUCLEOTIDE SEQUENCE</scope>
    <source>
        <strain evidence="8">ChiSxjej2B14-8506</strain>
    </source>
</reference>
<dbReference type="Proteomes" id="UP000824123">
    <property type="component" value="Unassembled WGS sequence"/>
</dbReference>
<dbReference type="InterPro" id="IPR000917">
    <property type="entry name" value="Sulfatase_N"/>
</dbReference>
<dbReference type="SUPFAM" id="SSF53649">
    <property type="entry name" value="Alkaline phosphatase-like"/>
    <property type="match status" value="1"/>
</dbReference>
<proteinExistence type="inferred from homology"/>
<evidence type="ECO:0000256" key="4">
    <source>
        <dbReference type="ARBA" id="ARBA00022729"/>
    </source>
</evidence>
<keyword evidence="3" id="KW-0479">Metal-binding</keyword>
<dbReference type="Pfam" id="PF00884">
    <property type="entry name" value="Sulfatase"/>
    <property type="match status" value="1"/>
</dbReference>
<dbReference type="EMBL" id="DVNK01000038">
    <property type="protein sequence ID" value="HIU46803.1"/>
    <property type="molecule type" value="Genomic_DNA"/>
</dbReference>
<dbReference type="GO" id="GO:0046872">
    <property type="term" value="F:metal ion binding"/>
    <property type="evidence" value="ECO:0007669"/>
    <property type="project" value="UniProtKB-KW"/>
</dbReference>
<dbReference type="CDD" id="cd16155">
    <property type="entry name" value="sulfatase_like"/>
    <property type="match status" value="1"/>
</dbReference>
<evidence type="ECO:0000256" key="5">
    <source>
        <dbReference type="ARBA" id="ARBA00022801"/>
    </source>
</evidence>
<evidence type="ECO:0000256" key="2">
    <source>
        <dbReference type="ARBA" id="ARBA00008779"/>
    </source>
</evidence>
<keyword evidence="4" id="KW-0732">Signal</keyword>
<evidence type="ECO:0000313" key="8">
    <source>
        <dbReference type="EMBL" id="HIU46803.1"/>
    </source>
</evidence>
<organism evidence="8 9">
    <name type="scientific">Candidatus Fimadaptatus faecigallinarum</name>
    <dbReference type="NCBI Taxonomy" id="2840814"/>
    <lineage>
        <taxon>Bacteria</taxon>
        <taxon>Bacillati</taxon>
        <taxon>Bacillota</taxon>
        <taxon>Clostridia</taxon>
        <taxon>Eubacteriales</taxon>
        <taxon>Candidatus Fimadaptatus</taxon>
    </lineage>
</organism>
<comment type="cofactor">
    <cofactor evidence="1">
        <name>Ca(2+)</name>
        <dbReference type="ChEBI" id="CHEBI:29108"/>
    </cofactor>
</comment>